<evidence type="ECO:0000313" key="16">
    <source>
        <dbReference type="EMBL" id="TDH67501.1"/>
    </source>
</evidence>
<evidence type="ECO:0000256" key="15">
    <source>
        <dbReference type="SAM" id="SignalP"/>
    </source>
</evidence>
<evidence type="ECO:0000256" key="5">
    <source>
        <dbReference type="ARBA" id="ARBA00022801"/>
    </source>
</evidence>
<dbReference type="SUPFAM" id="SSF51445">
    <property type="entry name" value="(Trans)glycosidases"/>
    <property type="match status" value="1"/>
</dbReference>
<feature type="signal peptide" evidence="15">
    <location>
        <begin position="1"/>
        <end position="23"/>
    </location>
</feature>
<evidence type="ECO:0000256" key="8">
    <source>
        <dbReference type="ARBA" id="ARBA00023277"/>
    </source>
</evidence>
<feature type="compositionally biased region" description="Polar residues" evidence="14">
    <location>
        <begin position="383"/>
        <end position="435"/>
    </location>
</feature>
<feature type="compositionally biased region" description="Polar residues" evidence="14">
    <location>
        <begin position="302"/>
        <end position="315"/>
    </location>
</feature>
<comment type="function">
    <text evidence="11">Glucanases play a role in cell expansion during growth, in cell-cell fusion during mating, and in spore release during sporulation. This enzyme may be involved in beta-glucan degradation. Active on laminarin and lichenan.</text>
</comment>
<dbReference type="Proteomes" id="UP000294530">
    <property type="component" value="Unassembled WGS sequence"/>
</dbReference>
<keyword evidence="15" id="KW-0732">Signal</keyword>
<protein>
    <recommendedName>
        <fullName evidence="3">glucan endo-1,3-beta-D-glucosidase</fullName>
        <ecNumber evidence="3">3.2.1.39</ecNumber>
    </recommendedName>
    <alternativeName>
        <fullName evidence="13">Endo-1,3-beta-glucanase btgC</fullName>
    </alternativeName>
    <alternativeName>
        <fullName evidence="12">Laminarinase btgC</fullName>
    </alternativeName>
</protein>
<dbReference type="PANTHER" id="PTHR16631:SF17">
    <property type="entry name" value="GLUCAN ENDO-1,3-BETA-GLUCOSIDASE BTGC"/>
    <property type="match status" value="1"/>
</dbReference>
<keyword evidence="17" id="KW-1185">Reference proteome</keyword>
<dbReference type="RefSeq" id="XP_067817000.1">
    <property type="nucleotide sequence ID" value="XM_067967331.1"/>
</dbReference>
<evidence type="ECO:0000256" key="12">
    <source>
        <dbReference type="ARBA" id="ARBA00042373"/>
    </source>
</evidence>
<comment type="catalytic activity">
    <reaction evidence="1">
        <text>Hydrolysis of (1-&gt;3)-beta-D-glucosidic linkages in (1-&gt;3)-beta-D-glucans.</text>
        <dbReference type="EC" id="3.2.1.39"/>
    </reaction>
</comment>
<dbReference type="InterPro" id="IPR017853">
    <property type="entry name" value="GH"/>
</dbReference>
<evidence type="ECO:0000256" key="14">
    <source>
        <dbReference type="SAM" id="MobiDB-lite"/>
    </source>
</evidence>
<keyword evidence="9" id="KW-0961">Cell wall biogenesis/degradation</keyword>
<dbReference type="EC" id="3.2.1.39" evidence="3"/>
<evidence type="ECO:0000256" key="13">
    <source>
        <dbReference type="ARBA" id="ARBA00043078"/>
    </source>
</evidence>
<keyword evidence="7" id="KW-0325">Glycoprotein</keyword>
<keyword evidence="4" id="KW-1003">Cell membrane</keyword>
<dbReference type="KEGG" id="blac:94353002"/>
<dbReference type="EMBL" id="SHOA02000006">
    <property type="protein sequence ID" value="TDH67501.1"/>
    <property type="molecule type" value="Genomic_DNA"/>
</dbReference>
<dbReference type="GeneID" id="94353002"/>
<reference evidence="16 17" key="1">
    <citation type="journal article" date="2021" name="Genome Biol.">
        <title>AFLAP: assembly-free linkage analysis pipeline using k-mers from genome sequencing data.</title>
        <authorList>
            <person name="Fletcher K."/>
            <person name="Zhang L."/>
            <person name="Gil J."/>
            <person name="Han R."/>
            <person name="Cavanaugh K."/>
            <person name="Michelmore R."/>
        </authorList>
    </citation>
    <scope>NUCLEOTIDE SEQUENCE [LARGE SCALE GENOMIC DNA]</scope>
    <source>
        <strain evidence="16 17">SF5</strain>
    </source>
</reference>
<comment type="subcellular location">
    <subcellularLocation>
        <location evidence="2">Cell membrane</location>
    </subcellularLocation>
</comment>
<sequence>MVCASYKSLFATVALMAMDSTDGVGTCFAPWRNELVNFNTLKADVLLIGQTFSSFRTFEVRMGGVNIISVAAAANVKVSVGVQMNDLAAVDLEIEAVCKGYAENPQAVEAIYVGNECLKNKDFGTVSAEQLVKYINQVKACTGGAVPVGTVQRINEWMTASDIDLVASACDLRGSNIYPFFTPGTQTPIEKFKIQFDQLASKYDVNTIRVTETGWPSSGEVAFGNTPSLEVMQQYLNDFTEWSKGKSESFWFMMFDSTVSYTGAEYEKHFGVFTVDGKPKVVLPPMTPSGKTFDKLPLLNNSSLTTGDSTSTPVQQPIGLTPDVGGTGAGSPVQNTPVLETPVQNTPGVGTPVQNTSVVDTPVQNTPVAETPVQKTPVVDTPVQDTSSPNNPVQNSPGQDTPVQQDPPSVQNPPAQHDYAQNTPVGNPGANTPTGVQGDKKDCAI</sequence>
<proteinExistence type="predicted"/>
<evidence type="ECO:0000256" key="7">
    <source>
        <dbReference type="ARBA" id="ARBA00023180"/>
    </source>
</evidence>
<evidence type="ECO:0000256" key="11">
    <source>
        <dbReference type="ARBA" id="ARBA00037649"/>
    </source>
</evidence>
<gene>
    <name evidence="16" type="ORF">CCR75_009290</name>
</gene>
<evidence type="ECO:0000313" key="17">
    <source>
        <dbReference type="Proteomes" id="UP000294530"/>
    </source>
</evidence>
<dbReference type="PANTHER" id="PTHR16631">
    <property type="entry name" value="GLUCAN 1,3-BETA-GLUCOSIDASE"/>
    <property type="match status" value="1"/>
</dbReference>
<evidence type="ECO:0000256" key="3">
    <source>
        <dbReference type="ARBA" id="ARBA00012780"/>
    </source>
</evidence>
<feature type="region of interest" description="Disordered" evidence="14">
    <location>
        <begin position="302"/>
        <end position="445"/>
    </location>
</feature>
<comment type="caution">
    <text evidence="16">The sequence shown here is derived from an EMBL/GenBank/DDBJ whole genome shotgun (WGS) entry which is preliminary data.</text>
</comment>
<keyword evidence="8" id="KW-0119">Carbohydrate metabolism</keyword>
<evidence type="ECO:0000256" key="4">
    <source>
        <dbReference type="ARBA" id="ARBA00022475"/>
    </source>
</evidence>
<dbReference type="OrthoDB" id="77201at2759"/>
<evidence type="ECO:0000256" key="9">
    <source>
        <dbReference type="ARBA" id="ARBA00023316"/>
    </source>
</evidence>
<keyword evidence="5" id="KW-0378">Hydrolase</keyword>
<keyword evidence="6" id="KW-0472">Membrane</keyword>
<evidence type="ECO:0000256" key="10">
    <source>
        <dbReference type="ARBA" id="ARBA00023326"/>
    </source>
</evidence>
<dbReference type="GO" id="GO:0005886">
    <property type="term" value="C:plasma membrane"/>
    <property type="evidence" value="ECO:0007669"/>
    <property type="project" value="UniProtKB-SubCell"/>
</dbReference>
<dbReference type="Gene3D" id="3.20.20.80">
    <property type="entry name" value="Glycosidases"/>
    <property type="match status" value="1"/>
</dbReference>
<feature type="chain" id="PRO_5036779991" description="glucan endo-1,3-beta-D-glucosidase" evidence="15">
    <location>
        <begin position="24"/>
        <end position="445"/>
    </location>
</feature>
<dbReference type="AlphaFoldDB" id="A0A976IDA4"/>
<dbReference type="InterPro" id="IPR050732">
    <property type="entry name" value="Beta-glucan_modifiers"/>
</dbReference>
<accession>A0A976IDA4</accession>
<name>A0A976IDA4_BRELC</name>
<organism evidence="16 17">
    <name type="scientific">Bremia lactucae</name>
    <name type="common">Lettuce downy mildew</name>
    <dbReference type="NCBI Taxonomy" id="4779"/>
    <lineage>
        <taxon>Eukaryota</taxon>
        <taxon>Sar</taxon>
        <taxon>Stramenopiles</taxon>
        <taxon>Oomycota</taxon>
        <taxon>Peronosporomycetes</taxon>
        <taxon>Peronosporales</taxon>
        <taxon>Peronosporaceae</taxon>
        <taxon>Bremia</taxon>
    </lineage>
</organism>
<dbReference type="GO" id="GO:0042973">
    <property type="term" value="F:glucan endo-1,3-beta-D-glucosidase activity"/>
    <property type="evidence" value="ECO:0007669"/>
    <property type="project" value="UniProtKB-EC"/>
</dbReference>
<feature type="compositionally biased region" description="Polar residues" evidence="14">
    <location>
        <begin position="332"/>
        <end position="368"/>
    </location>
</feature>
<dbReference type="GO" id="GO:0000272">
    <property type="term" value="P:polysaccharide catabolic process"/>
    <property type="evidence" value="ECO:0007669"/>
    <property type="project" value="UniProtKB-KW"/>
</dbReference>
<evidence type="ECO:0000256" key="1">
    <source>
        <dbReference type="ARBA" id="ARBA00000382"/>
    </source>
</evidence>
<evidence type="ECO:0000256" key="6">
    <source>
        <dbReference type="ARBA" id="ARBA00023136"/>
    </source>
</evidence>
<keyword evidence="10" id="KW-0624">Polysaccharide degradation</keyword>
<evidence type="ECO:0000256" key="2">
    <source>
        <dbReference type="ARBA" id="ARBA00004236"/>
    </source>
</evidence>
<dbReference type="GO" id="GO:0071555">
    <property type="term" value="P:cell wall organization"/>
    <property type="evidence" value="ECO:0007669"/>
    <property type="project" value="UniProtKB-KW"/>
</dbReference>